<evidence type="ECO:0000256" key="1">
    <source>
        <dbReference type="SAM" id="MobiDB-lite"/>
    </source>
</evidence>
<feature type="transmembrane region" description="Helical" evidence="2">
    <location>
        <begin position="183"/>
        <end position="208"/>
    </location>
</feature>
<dbReference type="PANTHER" id="PTHR43592">
    <property type="entry name" value="CAAX AMINO TERMINAL PROTEASE"/>
    <property type="match status" value="1"/>
</dbReference>
<keyword evidence="2" id="KW-0472">Membrane</keyword>
<sequence length="380" mass="40152">MGRAIFSNQRRRRRKKESGDSDDNDQDREKSLRLLDADMYATPFAAPFSPVTIVGGLVAFAVAYPLSGAVFAPWVGQHVVGLPPLTAVFATEGDALLPVDEATRALWRVQYAFVGQALETSAAVAGTCVLARLATKLNEEQQGKSASTNQKGASSDNNVDSAPLFQLDVSPFGPSAWNLRDGWLTWAIIGYPLAVASVSLASVVTIAVTDGQGFGGRGTADDVVQLLKSSPKPVTSRQEQAANDNNAATVTNAPSPRSDMSTAVPPVTPANVASVQPTWPYLLGIASFLAPASEELIFRGFLLASLTRFMSPTSAAFASAGAFACAHLSARDLPQLWGLGMVLGLSYVRTKNLATPIAIHSTWNAMTLLLLVVVQMEGGF</sequence>
<proteinExistence type="predicted"/>
<dbReference type="PANTHER" id="PTHR43592:SF15">
    <property type="entry name" value="CAAX AMINO TERMINAL PROTEASE FAMILY PROTEIN"/>
    <property type="match status" value="1"/>
</dbReference>
<dbReference type="GO" id="GO:0080120">
    <property type="term" value="P:CAAX-box protein maturation"/>
    <property type="evidence" value="ECO:0007669"/>
    <property type="project" value="UniProtKB-ARBA"/>
</dbReference>
<feature type="transmembrane region" description="Helical" evidence="2">
    <location>
        <begin position="40"/>
        <end position="64"/>
    </location>
</feature>
<dbReference type="AlphaFoldDB" id="A0A830HCG3"/>
<evidence type="ECO:0000259" key="3">
    <source>
        <dbReference type="Pfam" id="PF02517"/>
    </source>
</evidence>
<feature type="transmembrane region" description="Helical" evidence="2">
    <location>
        <begin position="353"/>
        <end position="374"/>
    </location>
</feature>
<evidence type="ECO:0000256" key="2">
    <source>
        <dbReference type="SAM" id="Phobius"/>
    </source>
</evidence>
<dbReference type="GO" id="GO:0004175">
    <property type="term" value="F:endopeptidase activity"/>
    <property type="evidence" value="ECO:0007669"/>
    <property type="project" value="UniProtKB-ARBA"/>
</dbReference>
<organism evidence="4 5">
    <name type="scientific">Pycnococcus provasolii</name>
    <dbReference type="NCBI Taxonomy" id="41880"/>
    <lineage>
        <taxon>Eukaryota</taxon>
        <taxon>Viridiplantae</taxon>
        <taxon>Chlorophyta</taxon>
        <taxon>Pseudoscourfieldiophyceae</taxon>
        <taxon>Pseudoscourfieldiales</taxon>
        <taxon>Pycnococcaceae</taxon>
        <taxon>Pycnococcus</taxon>
    </lineage>
</organism>
<protein>
    <recommendedName>
        <fullName evidence="3">CAAX prenyl protease 2/Lysostaphin resistance protein A-like domain-containing protein</fullName>
    </recommendedName>
</protein>
<comment type="caution">
    <text evidence="4">The sequence shown here is derived from an EMBL/GenBank/DDBJ whole genome shotgun (WGS) entry which is preliminary data.</text>
</comment>
<dbReference type="OrthoDB" id="548974at2759"/>
<feature type="compositionally biased region" description="Low complexity" evidence="1">
    <location>
        <begin position="241"/>
        <end position="253"/>
    </location>
</feature>
<evidence type="ECO:0000313" key="4">
    <source>
        <dbReference type="EMBL" id="GHP04705.1"/>
    </source>
</evidence>
<dbReference type="EMBL" id="BNJQ01000008">
    <property type="protein sequence ID" value="GHP04705.1"/>
    <property type="molecule type" value="Genomic_DNA"/>
</dbReference>
<feature type="region of interest" description="Disordered" evidence="1">
    <location>
        <begin position="1"/>
        <end position="28"/>
    </location>
</feature>
<keyword evidence="2" id="KW-0812">Transmembrane</keyword>
<dbReference type="InterPro" id="IPR003675">
    <property type="entry name" value="Rce1/LyrA-like_dom"/>
</dbReference>
<keyword evidence="2" id="KW-1133">Transmembrane helix</keyword>
<dbReference type="Proteomes" id="UP000660262">
    <property type="component" value="Unassembled WGS sequence"/>
</dbReference>
<reference evidence="4" key="1">
    <citation type="submission" date="2020-10" db="EMBL/GenBank/DDBJ databases">
        <title>Unveiling of a novel bifunctional photoreceptor, Dualchrome1, isolated from a cosmopolitan green alga.</title>
        <authorList>
            <person name="Suzuki S."/>
            <person name="Kawachi M."/>
        </authorList>
    </citation>
    <scope>NUCLEOTIDE SEQUENCE</scope>
    <source>
        <strain evidence="4">NIES 2893</strain>
    </source>
</reference>
<dbReference type="Pfam" id="PF02517">
    <property type="entry name" value="Rce1-like"/>
    <property type="match status" value="1"/>
</dbReference>
<keyword evidence="5" id="KW-1185">Reference proteome</keyword>
<accession>A0A830HCG3</accession>
<gene>
    <name evidence="4" type="ORF">PPROV_000345800</name>
</gene>
<feature type="region of interest" description="Disordered" evidence="1">
    <location>
        <begin position="230"/>
        <end position="265"/>
    </location>
</feature>
<feature type="domain" description="CAAX prenyl protease 2/Lysostaphin resistance protein A-like" evidence="3">
    <location>
        <begin position="279"/>
        <end position="366"/>
    </location>
</feature>
<evidence type="ECO:0000313" key="5">
    <source>
        <dbReference type="Proteomes" id="UP000660262"/>
    </source>
</evidence>
<name>A0A830HCG3_9CHLO</name>